<dbReference type="GO" id="GO:0065002">
    <property type="term" value="P:intracellular protein transmembrane transport"/>
    <property type="evidence" value="ECO:0007669"/>
    <property type="project" value="UniProtKB-UniRule"/>
</dbReference>
<evidence type="ECO:0000256" key="9">
    <source>
        <dbReference type="HAMAP-Rule" id="MF_01464"/>
    </source>
</evidence>
<comment type="subunit">
    <text evidence="9">Forms a complex with SecD. Part of the essential Sec protein translocation apparatus which comprises SecA, SecYEG and auxiliary proteins SecDF-YajC and YidC.</text>
</comment>
<sequence length="298" mass="32645">MKIDMKTATKCRYLTSYFSIALMVLSFVFIGMKGINWGIDFTGGMSVDISTNSSVTSEQLKDVLDPILDQEVRVQEGSSSGKWNFRYQPTSTEKTPDFAKILSDNIGPTEIIQTQVVGSSFGDEMKQQGFIAGLICMLFIMAYLSYRFEWRLASGSLLALAHDVILVFGVFAITQMEFNLTELAAVLAVLGYSLNDSIIIADRLRETLRANPTGDTQILNNEAVIATFSRTMVTSGTTLITIIALWIMGGSSLHGFAIAMFVGVLTGTWSSISVGTTLPELLKLKPVHYMPKEISADP</sequence>
<evidence type="ECO:0000256" key="8">
    <source>
        <dbReference type="ARBA" id="ARBA00023136"/>
    </source>
</evidence>
<dbReference type="AlphaFoldDB" id="A0A220VGK7"/>
<dbReference type="GO" id="GO:0005886">
    <property type="term" value="C:plasma membrane"/>
    <property type="evidence" value="ECO:0007669"/>
    <property type="project" value="UniProtKB-SubCell"/>
</dbReference>
<dbReference type="InterPro" id="IPR022646">
    <property type="entry name" value="SecD/SecF_CS"/>
</dbReference>
<comment type="subcellular location">
    <subcellularLocation>
        <location evidence="1 9">Cell membrane</location>
        <topology evidence="1 9">Multi-pass membrane protein</topology>
    </subcellularLocation>
</comment>
<proteinExistence type="inferred from homology"/>
<dbReference type="Gene3D" id="1.20.1640.10">
    <property type="entry name" value="Multidrug efflux transporter AcrB transmembrane domain"/>
    <property type="match status" value="1"/>
</dbReference>
<evidence type="ECO:0000256" key="2">
    <source>
        <dbReference type="ARBA" id="ARBA00022448"/>
    </source>
</evidence>
<evidence type="ECO:0000313" key="12">
    <source>
        <dbReference type="Proteomes" id="UP000242175"/>
    </source>
</evidence>
<evidence type="ECO:0000256" key="7">
    <source>
        <dbReference type="ARBA" id="ARBA00023010"/>
    </source>
</evidence>
<dbReference type="NCBIfam" id="TIGR00966">
    <property type="entry name" value="transloc_SecF"/>
    <property type="match status" value="1"/>
</dbReference>
<evidence type="ECO:0000256" key="6">
    <source>
        <dbReference type="ARBA" id="ARBA00022989"/>
    </source>
</evidence>
<dbReference type="NCBIfam" id="TIGR00916">
    <property type="entry name" value="2A0604s01"/>
    <property type="match status" value="1"/>
</dbReference>
<name>A0A220VGK7_9GAMM</name>
<keyword evidence="4 9" id="KW-0812">Transmembrane</keyword>
<keyword evidence="3 9" id="KW-1003">Cell membrane</keyword>
<organism evidence="11 12">
    <name type="scientific">Paraphotobacterium marinum</name>
    <dbReference type="NCBI Taxonomy" id="1755811"/>
    <lineage>
        <taxon>Bacteria</taxon>
        <taxon>Pseudomonadati</taxon>
        <taxon>Pseudomonadota</taxon>
        <taxon>Gammaproteobacteria</taxon>
        <taxon>Vibrionales</taxon>
        <taxon>Vibrionaceae</taxon>
        <taxon>Paraphotobacterium</taxon>
    </lineage>
</organism>
<dbReference type="GO" id="GO:0015450">
    <property type="term" value="F:protein-transporting ATPase activity"/>
    <property type="evidence" value="ECO:0007669"/>
    <property type="project" value="InterPro"/>
</dbReference>
<dbReference type="KEGG" id="pmai:CF386_10580"/>
<dbReference type="Proteomes" id="UP000242175">
    <property type="component" value="Chromosome small"/>
</dbReference>
<dbReference type="PANTHER" id="PTHR30081:SF8">
    <property type="entry name" value="PROTEIN TRANSLOCASE SUBUNIT SECF"/>
    <property type="match status" value="1"/>
</dbReference>
<evidence type="ECO:0000256" key="5">
    <source>
        <dbReference type="ARBA" id="ARBA00022927"/>
    </source>
</evidence>
<feature type="transmembrane region" description="Helical" evidence="9">
    <location>
        <begin position="129"/>
        <end position="146"/>
    </location>
</feature>
<keyword evidence="12" id="KW-1185">Reference proteome</keyword>
<dbReference type="EMBL" id="CP022356">
    <property type="protein sequence ID" value="ASK79497.1"/>
    <property type="molecule type" value="Genomic_DNA"/>
</dbReference>
<dbReference type="InterPro" id="IPR022645">
    <property type="entry name" value="SecD/SecF_bac"/>
</dbReference>
<dbReference type="InterPro" id="IPR048634">
    <property type="entry name" value="SecD_SecF_C"/>
</dbReference>
<dbReference type="SUPFAM" id="SSF82866">
    <property type="entry name" value="Multidrug efflux transporter AcrB transmembrane domain"/>
    <property type="match status" value="1"/>
</dbReference>
<evidence type="ECO:0000259" key="10">
    <source>
        <dbReference type="Pfam" id="PF02355"/>
    </source>
</evidence>
<feature type="domain" description="Protein export membrane protein SecD/SecF C-terminal" evidence="10">
    <location>
        <begin position="106"/>
        <end position="278"/>
    </location>
</feature>
<dbReference type="RefSeq" id="WP_089074405.1">
    <property type="nucleotide sequence ID" value="NZ_CBCSAM010000004.1"/>
</dbReference>
<keyword evidence="8 9" id="KW-0472">Membrane</keyword>
<comment type="similarity">
    <text evidence="9">Belongs to the SecD/SecF family. SecF subfamily.</text>
</comment>
<evidence type="ECO:0000256" key="3">
    <source>
        <dbReference type="ARBA" id="ARBA00022475"/>
    </source>
</evidence>
<evidence type="ECO:0000256" key="4">
    <source>
        <dbReference type="ARBA" id="ARBA00022692"/>
    </source>
</evidence>
<keyword evidence="6 9" id="KW-1133">Transmembrane helix</keyword>
<feature type="transmembrane region" description="Helical" evidence="9">
    <location>
        <begin position="253"/>
        <end position="275"/>
    </location>
</feature>
<dbReference type="Pfam" id="PF02355">
    <property type="entry name" value="SecD_SecF_C"/>
    <property type="match status" value="1"/>
</dbReference>
<reference evidence="11 12" key="1">
    <citation type="journal article" date="2016" name="Int. J. Syst. Evol. Microbiol.">
        <title>Paraphotobacterium marinum gen. nov., sp. nov., a member of the family Vibrionaceae, isolated from surface seawater.</title>
        <authorList>
            <person name="Huang Z."/>
            <person name="Dong C."/>
            <person name="Shao Z."/>
        </authorList>
    </citation>
    <scope>NUCLEOTIDE SEQUENCE [LARGE SCALE GENOMIC DNA]</scope>
    <source>
        <strain evidence="11 12">NSCS20N07D</strain>
    </source>
</reference>
<keyword evidence="5 9" id="KW-0653">Protein transport</keyword>
<keyword evidence="2 9" id="KW-0813">Transport</keyword>
<dbReference type="PANTHER" id="PTHR30081">
    <property type="entry name" value="PROTEIN-EXPORT MEMBRANE PROTEIN SEC"/>
    <property type="match status" value="1"/>
</dbReference>
<comment type="function">
    <text evidence="9">Part of the Sec protein translocase complex. Interacts with the SecYEG preprotein conducting channel. SecDF uses the proton motive force (PMF) to complete protein translocation after the ATP-dependent function of SecA.</text>
</comment>
<accession>A0A220VGK7</accession>
<gene>
    <name evidence="9 11" type="primary">secF</name>
    <name evidence="11" type="ORF">CF386_10580</name>
</gene>
<dbReference type="InterPro" id="IPR005665">
    <property type="entry name" value="SecF_bac"/>
</dbReference>
<evidence type="ECO:0000256" key="1">
    <source>
        <dbReference type="ARBA" id="ARBA00004651"/>
    </source>
</evidence>
<keyword evidence="7 9" id="KW-0811">Translocation</keyword>
<feature type="transmembrane region" description="Helical" evidence="9">
    <location>
        <begin position="223"/>
        <end position="247"/>
    </location>
</feature>
<dbReference type="GO" id="GO:0043952">
    <property type="term" value="P:protein transport by the Sec complex"/>
    <property type="evidence" value="ECO:0007669"/>
    <property type="project" value="UniProtKB-UniRule"/>
</dbReference>
<dbReference type="InterPro" id="IPR055344">
    <property type="entry name" value="SecD_SecF_C_bact"/>
</dbReference>
<dbReference type="Pfam" id="PF07549">
    <property type="entry name" value="Sec_GG"/>
    <property type="match status" value="1"/>
</dbReference>
<dbReference type="InterPro" id="IPR022813">
    <property type="entry name" value="SecD/SecF_arch_bac"/>
</dbReference>
<dbReference type="OrthoDB" id="9774769at2"/>
<feature type="transmembrane region" description="Helical" evidence="9">
    <location>
        <begin position="184"/>
        <end position="202"/>
    </location>
</feature>
<evidence type="ECO:0000313" key="11">
    <source>
        <dbReference type="EMBL" id="ASK79497.1"/>
    </source>
</evidence>
<dbReference type="GO" id="GO:0006605">
    <property type="term" value="P:protein targeting"/>
    <property type="evidence" value="ECO:0007669"/>
    <property type="project" value="UniProtKB-UniRule"/>
</dbReference>
<feature type="transmembrane region" description="Helical" evidence="9">
    <location>
        <begin position="158"/>
        <end position="178"/>
    </location>
</feature>
<protein>
    <recommendedName>
        <fullName evidence="9">Protein-export membrane protein SecF</fullName>
    </recommendedName>
</protein>
<feature type="transmembrane region" description="Helical" evidence="9">
    <location>
        <begin position="12"/>
        <end position="32"/>
    </location>
</feature>
<dbReference type="HAMAP" id="MF_01464_B">
    <property type="entry name" value="SecF_B"/>
    <property type="match status" value="1"/>
</dbReference>
<dbReference type="PRINTS" id="PR01755">
    <property type="entry name" value="SECFTRNLCASE"/>
</dbReference>